<dbReference type="PIRSF" id="PIRSF006276">
    <property type="entry name" value="UspA"/>
    <property type="match status" value="1"/>
</dbReference>
<evidence type="ECO:0000259" key="3">
    <source>
        <dbReference type="Pfam" id="PF00582"/>
    </source>
</evidence>
<dbReference type="PANTHER" id="PTHR46268:SF6">
    <property type="entry name" value="UNIVERSAL STRESS PROTEIN UP12"/>
    <property type="match status" value="1"/>
</dbReference>
<evidence type="ECO:0000313" key="5">
    <source>
        <dbReference type="Proteomes" id="UP000324194"/>
    </source>
</evidence>
<dbReference type="SUPFAM" id="SSF52402">
    <property type="entry name" value="Adenine nucleotide alpha hydrolases-like"/>
    <property type="match status" value="1"/>
</dbReference>
<evidence type="ECO:0000256" key="1">
    <source>
        <dbReference type="ARBA" id="ARBA00008791"/>
    </source>
</evidence>
<evidence type="ECO:0000256" key="2">
    <source>
        <dbReference type="PIRNR" id="PIRNR006276"/>
    </source>
</evidence>
<protein>
    <recommendedName>
        <fullName evidence="2">Universal stress protein</fullName>
    </recommendedName>
</protein>
<comment type="similarity">
    <text evidence="1 2">Belongs to the universal stress protein A family.</text>
</comment>
<dbReference type="Gene3D" id="3.40.50.620">
    <property type="entry name" value="HUPs"/>
    <property type="match status" value="1"/>
</dbReference>
<dbReference type="InterPro" id="IPR006015">
    <property type="entry name" value="Universal_stress_UspA"/>
</dbReference>
<dbReference type="EMBL" id="LR699119">
    <property type="protein sequence ID" value="VVC76047.1"/>
    <property type="molecule type" value="Genomic_DNA"/>
</dbReference>
<keyword evidence="2" id="KW-0963">Cytoplasm</keyword>
<comment type="subcellular location">
    <subcellularLocation>
        <location evidence="2">Cytoplasm</location>
    </subcellularLocation>
</comment>
<dbReference type="GO" id="GO:0005737">
    <property type="term" value="C:cytoplasm"/>
    <property type="evidence" value="ECO:0007669"/>
    <property type="project" value="UniProtKB-SubCell"/>
</dbReference>
<gene>
    <name evidence="4" type="primary">teaD_1</name>
    <name evidence="4" type="ORF">AQUSIP_13490</name>
</gene>
<organism evidence="4 5">
    <name type="scientific">Aquicella siphonis</name>
    <dbReference type="NCBI Taxonomy" id="254247"/>
    <lineage>
        <taxon>Bacteria</taxon>
        <taxon>Pseudomonadati</taxon>
        <taxon>Pseudomonadota</taxon>
        <taxon>Gammaproteobacteria</taxon>
        <taxon>Legionellales</taxon>
        <taxon>Coxiellaceae</taxon>
        <taxon>Aquicella</taxon>
    </lineage>
</organism>
<dbReference type="Proteomes" id="UP000324194">
    <property type="component" value="Chromosome 1"/>
</dbReference>
<feature type="domain" description="UspA" evidence="3">
    <location>
        <begin position="1"/>
        <end position="146"/>
    </location>
</feature>
<keyword evidence="5" id="KW-1185">Reference proteome</keyword>
<evidence type="ECO:0000313" key="4">
    <source>
        <dbReference type="EMBL" id="VVC76047.1"/>
    </source>
</evidence>
<proteinExistence type="inferred from homology"/>
<dbReference type="InterPro" id="IPR014729">
    <property type="entry name" value="Rossmann-like_a/b/a_fold"/>
</dbReference>
<sequence>MFKRIMVAVDTSKSANSALAKAIKLAKEQKAKLCIIHVIDYSPLMMGGEGINIEALQKSTKDLGQIILNRAVARAKRKGMKAETRLIDKSGESMSHIAAMIIKTAKKWRASLLVVSSHAYKGVSRIMLGSVAEEIIRNTNIPVLLIQPGKSAPTK</sequence>
<dbReference type="InterPro" id="IPR006016">
    <property type="entry name" value="UspA"/>
</dbReference>
<dbReference type="RefSeq" id="WP_172622764.1">
    <property type="nucleotide sequence ID" value="NZ_LR699119.1"/>
</dbReference>
<dbReference type="Pfam" id="PF00582">
    <property type="entry name" value="Usp"/>
    <property type="match status" value="1"/>
</dbReference>
<accession>A0A5E4PHW5</accession>
<name>A0A5E4PHW5_9COXI</name>
<dbReference type="PRINTS" id="PR01438">
    <property type="entry name" value="UNVRSLSTRESS"/>
</dbReference>
<dbReference type="PANTHER" id="PTHR46268">
    <property type="entry name" value="STRESS RESPONSE PROTEIN NHAX"/>
    <property type="match status" value="1"/>
</dbReference>
<reference evidence="4 5" key="1">
    <citation type="submission" date="2019-08" db="EMBL/GenBank/DDBJ databases">
        <authorList>
            <person name="Guy L."/>
        </authorList>
    </citation>
    <scope>NUCLEOTIDE SEQUENCE [LARGE SCALE GENOMIC DNA]</scope>
    <source>
        <strain evidence="4 5">SGT-108</strain>
    </source>
</reference>
<dbReference type="AlphaFoldDB" id="A0A5E4PHW5"/>
<comment type="function">
    <text evidence="2">Involved in stress response.</text>
</comment>
<dbReference type="KEGG" id="asip:AQUSIP_13490"/>
<dbReference type="CDD" id="cd00293">
    <property type="entry name" value="USP-like"/>
    <property type="match status" value="1"/>
</dbReference>